<proteinExistence type="predicted"/>
<sequence>MKSNILSLMVSASVSALAFLPVSCNQNKASDSASAVEIGIDEVADDYVAFTVSAPDAALLTYRLLSEYDAAPSASDLLSSGIQADPSVHEVYTIMDLSPETVYRIAAAAMYGDGSVSDVEEVSFRTRESDAVVPTLVLRDVKPSSTSISLTLVPDKAAEVSYICVKAAEGVPSAEKILSEGYEADAARTDMYVIAGLFPETEYIVAAVARSEDGTFCEVQSESVTTLEPEPVAIGDFYYSDGSWSSGSEAPLADKECIGVVVLAGRSSISTGEDTGVYYTKDGHSRIDNITAYVVALNDAAGGQEFAWGSHDVDGDSGAETSHSDVDFMGYFNTNQIKAKAEAKAGGLSDDPVNNYPATYAAAVLYEKEVPAPETSSGWFLPSAQQIHYTYLQNEAVNKALAAASDSSDPIFGRDAIYWSSSEHWAQNGCRYWAYMVNLDSANSTPGYISAQQKTKSYKVRSWLVF</sequence>
<dbReference type="SUPFAM" id="SSF49265">
    <property type="entry name" value="Fibronectin type III"/>
    <property type="match status" value="1"/>
</dbReference>
<feature type="domain" description="Fibronectin type-III" evidence="2">
    <location>
        <begin position="32"/>
        <end position="117"/>
    </location>
</feature>
<comment type="caution">
    <text evidence="3">The sequence shown here is derived from an EMBL/GenBank/DDBJ whole genome shotgun (WGS) entry which is preliminary data.</text>
</comment>
<dbReference type="InterPro" id="IPR003961">
    <property type="entry name" value="FN3_dom"/>
</dbReference>
<evidence type="ECO:0000259" key="2">
    <source>
        <dbReference type="SMART" id="SM00060"/>
    </source>
</evidence>
<protein>
    <recommendedName>
        <fullName evidence="2">Fibronectin type-III domain-containing protein</fullName>
    </recommendedName>
</protein>
<dbReference type="SMART" id="SM00060">
    <property type="entry name" value="FN3"/>
    <property type="match status" value="2"/>
</dbReference>
<feature type="signal peptide" evidence="1">
    <location>
        <begin position="1"/>
        <end position="18"/>
    </location>
</feature>
<dbReference type="EMBL" id="JADIMK010000063">
    <property type="protein sequence ID" value="MBO8455923.1"/>
    <property type="molecule type" value="Genomic_DNA"/>
</dbReference>
<dbReference type="Proteomes" id="UP000823617">
    <property type="component" value="Unassembled WGS sequence"/>
</dbReference>
<gene>
    <name evidence="3" type="ORF">IAC08_05920</name>
</gene>
<feature type="domain" description="Fibronectin type-III" evidence="2">
    <location>
        <begin position="129"/>
        <end position="216"/>
    </location>
</feature>
<reference evidence="3" key="1">
    <citation type="submission" date="2020-10" db="EMBL/GenBank/DDBJ databases">
        <authorList>
            <person name="Gilroy R."/>
        </authorList>
    </citation>
    <scope>NUCLEOTIDE SEQUENCE</scope>
    <source>
        <strain evidence="3">B1-3475</strain>
    </source>
</reference>
<evidence type="ECO:0000313" key="3">
    <source>
        <dbReference type="EMBL" id="MBO8455923.1"/>
    </source>
</evidence>
<feature type="chain" id="PRO_5038781345" description="Fibronectin type-III domain-containing protein" evidence="1">
    <location>
        <begin position="19"/>
        <end position="466"/>
    </location>
</feature>
<reference evidence="3" key="2">
    <citation type="journal article" date="2021" name="PeerJ">
        <title>Extensive microbial diversity within the chicken gut microbiome revealed by metagenomics and culture.</title>
        <authorList>
            <person name="Gilroy R."/>
            <person name="Ravi A."/>
            <person name="Getino M."/>
            <person name="Pursley I."/>
            <person name="Horton D.L."/>
            <person name="Alikhan N.F."/>
            <person name="Baker D."/>
            <person name="Gharbi K."/>
            <person name="Hall N."/>
            <person name="Watson M."/>
            <person name="Adriaenssens E.M."/>
            <person name="Foster-Nyarko E."/>
            <person name="Jarju S."/>
            <person name="Secka A."/>
            <person name="Antonio M."/>
            <person name="Oren A."/>
            <person name="Chaudhuri R.R."/>
            <person name="La Ragione R."/>
            <person name="Hildebrand F."/>
            <person name="Pallen M.J."/>
        </authorList>
    </citation>
    <scope>NUCLEOTIDE SEQUENCE</scope>
    <source>
        <strain evidence="3">B1-3475</strain>
    </source>
</reference>
<evidence type="ECO:0000256" key="1">
    <source>
        <dbReference type="SAM" id="SignalP"/>
    </source>
</evidence>
<dbReference type="AlphaFoldDB" id="A0A9D9HL98"/>
<organism evidence="3 4">
    <name type="scientific">Candidatus Cryptobacteroides intestinigallinarum</name>
    <dbReference type="NCBI Taxonomy" id="2840767"/>
    <lineage>
        <taxon>Bacteria</taxon>
        <taxon>Pseudomonadati</taxon>
        <taxon>Bacteroidota</taxon>
        <taxon>Bacteroidia</taxon>
        <taxon>Bacteroidales</taxon>
        <taxon>Candidatus Cryptobacteroides</taxon>
    </lineage>
</organism>
<keyword evidence="1" id="KW-0732">Signal</keyword>
<evidence type="ECO:0000313" key="4">
    <source>
        <dbReference type="Proteomes" id="UP000823617"/>
    </source>
</evidence>
<accession>A0A9D9HL98</accession>
<dbReference type="InterPro" id="IPR036116">
    <property type="entry name" value="FN3_sf"/>
</dbReference>
<name>A0A9D9HL98_9BACT</name>